<dbReference type="InterPro" id="IPR006311">
    <property type="entry name" value="TAT_signal"/>
</dbReference>
<accession>A0A1H3SPG1</accession>
<evidence type="ECO:0000313" key="2">
    <source>
        <dbReference type="Proteomes" id="UP000198891"/>
    </source>
</evidence>
<dbReference type="InterPro" id="IPR012334">
    <property type="entry name" value="Pectin_lyas_fold"/>
</dbReference>
<organism evidence="1 2">
    <name type="scientific">Herbiconiux ginsengi</name>
    <dbReference type="NCBI Taxonomy" id="381665"/>
    <lineage>
        <taxon>Bacteria</taxon>
        <taxon>Bacillati</taxon>
        <taxon>Actinomycetota</taxon>
        <taxon>Actinomycetes</taxon>
        <taxon>Micrococcales</taxon>
        <taxon>Microbacteriaceae</taxon>
        <taxon>Herbiconiux</taxon>
    </lineage>
</organism>
<dbReference type="PROSITE" id="PS51318">
    <property type="entry name" value="TAT"/>
    <property type="match status" value="1"/>
</dbReference>
<dbReference type="RefSeq" id="WP_139256759.1">
    <property type="nucleotide sequence ID" value="NZ_FNPZ01000004.1"/>
</dbReference>
<sequence>MGSSGESSTRTRRNLLIGGGLAVAGVALVAEPAHADVEYIPTTEKGAASGVATLDGGAKVPATQIPDSVKSRSGSKPVGQGEQVFNVRDFGNAVSPGYVVGSGGDDTLAFQAAIDTCYNYGGTVFVPPGNFRAENLVVTRFTVLEGVGSGSRFGTTNAGQGSSSSIVRPTGSDGTAPMITVVGPASGLRRIYVNGAIQGAPTPTYGTGPGIIMQGFESILDDVRIIYVDGIGIDVQRANNPRFTKIRVDNCGSTTEAAVKIWSRSRTATTPNLGSNETNTVDFYDLTIERSRNRALDIAYGTTQEYWAEWIRFYGLHIESSYLDHANDDPLVAIGQVRGIEFYGAMIYGGPGRIVRHQVRGVTTDPNTTTLRSYGNGGIRFIGGSINGSDATIDEDGAGNPVTALPTPVAFDLVAGGDFMVIGTRITRITTRVFSVQTAYGKYSYRDLHTDLYDPNNRLGIVNAGVEIVGAPTIAANGSAGVNAASMNTRSDDVSGRVFFGTNASPTAGIMVTVTRYHNDGRDFTIQLTPKTAATAALGLYAAVQADKSAWTIRAANPPAASQAATAFQVDYALTPVGSGSI</sequence>
<dbReference type="SUPFAM" id="SSF51126">
    <property type="entry name" value="Pectin lyase-like"/>
    <property type="match status" value="1"/>
</dbReference>
<dbReference type="OrthoDB" id="5106009at2"/>
<reference evidence="1 2" key="1">
    <citation type="submission" date="2016-10" db="EMBL/GenBank/DDBJ databases">
        <authorList>
            <person name="de Groot N.N."/>
        </authorList>
    </citation>
    <scope>NUCLEOTIDE SEQUENCE [LARGE SCALE GENOMIC DNA]</scope>
    <source>
        <strain evidence="1 2">CGMCC 4.3491</strain>
    </source>
</reference>
<evidence type="ECO:0008006" key="3">
    <source>
        <dbReference type="Google" id="ProtNLM"/>
    </source>
</evidence>
<proteinExistence type="predicted"/>
<evidence type="ECO:0000313" key="1">
    <source>
        <dbReference type="EMBL" id="SDZ39445.1"/>
    </source>
</evidence>
<dbReference type="Gene3D" id="2.160.20.10">
    <property type="entry name" value="Single-stranded right-handed beta-helix, Pectin lyase-like"/>
    <property type="match status" value="1"/>
</dbReference>
<dbReference type="InterPro" id="IPR011050">
    <property type="entry name" value="Pectin_lyase_fold/virulence"/>
</dbReference>
<name>A0A1H3SPG1_9MICO</name>
<dbReference type="Proteomes" id="UP000198891">
    <property type="component" value="Unassembled WGS sequence"/>
</dbReference>
<dbReference type="STRING" id="381665.SAMN05216554_3522"/>
<gene>
    <name evidence="1" type="ORF">SAMN05216554_3522</name>
</gene>
<protein>
    <recommendedName>
        <fullName evidence="3">Pectate lyase superfamily protein</fullName>
    </recommendedName>
</protein>
<dbReference type="EMBL" id="FNPZ01000004">
    <property type="protein sequence ID" value="SDZ39445.1"/>
    <property type="molecule type" value="Genomic_DNA"/>
</dbReference>
<dbReference type="AlphaFoldDB" id="A0A1H3SPG1"/>
<keyword evidence="2" id="KW-1185">Reference proteome</keyword>